<evidence type="ECO:0000313" key="2">
    <source>
        <dbReference type="Proteomes" id="UP000004207"/>
    </source>
</evidence>
<gene>
    <name evidence="1" type="ORF">HMPREF0476_1403</name>
</gene>
<comment type="caution">
    <text evidence="1">The sequence shown here is derived from an EMBL/GenBank/DDBJ whole genome shotgun (WGS) entry which is preliminary data.</text>
</comment>
<name>F5S870_KINKI</name>
<evidence type="ECO:0000313" key="1">
    <source>
        <dbReference type="EMBL" id="EGK08391.1"/>
    </source>
</evidence>
<organism evidence="1 2">
    <name type="scientific">Kingella kingae ATCC 23330</name>
    <dbReference type="NCBI Taxonomy" id="887327"/>
    <lineage>
        <taxon>Bacteria</taxon>
        <taxon>Pseudomonadati</taxon>
        <taxon>Pseudomonadota</taxon>
        <taxon>Betaproteobacteria</taxon>
        <taxon>Neisseriales</taxon>
        <taxon>Neisseriaceae</taxon>
        <taxon>Kingella</taxon>
    </lineage>
</organism>
<protein>
    <submittedName>
        <fullName evidence="1">Uncharacterized protein</fullName>
    </submittedName>
</protein>
<dbReference type="Proteomes" id="UP000004207">
    <property type="component" value="Unassembled WGS sequence"/>
</dbReference>
<dbReference type="AlphaFoldDB" id="F5S870"/>
<dbReference type="EMBL" id="AFHS01000046">
    <property type="protein sequence ID" value="EGK08391.1"/>
    <property type="molecule type" value="Genomic_DNA"/>
</dbReference>
<accession>F5S870</accession>
<proteinExistence type="predicted"/>
<sequence length="64" mass="7299">MLLIYADIFGARLINSQWQMPAAMRACSAIWAWAKKPKRKLAKPNAMSRKMGSVIFKIVIMMTI</sequence>
<keyword evidence="2" id="KW-1185">Reference proteome</keyword>
<reference evidence="1 2" key="1">
    <citation type="submission" date="2011-04" db="EMBL/GenBank/DDBJ databases">
        <authorList>
            <person name="Muzny D."/>
            <person name="Qin X."/>
            <person name="Deng J."/>
            <person name="Jiang H."/>
            <person name="Liu Y."/>
            <person name="Qu J."/>
            <person name="Song X.-Z."/>
            <person name="Zhang L."/>
            <person name="Thornton R."/>
            <person name="Coyle M."/>
            <person name="Francisco L."/>
            <person name="Jackson L."/>
            <person name="Javaid M."/>
            <person name="Korchina V."/>
            <person name="Kovar C."/>
            <person name="Mata R."/>
            <person name="Mathew T."/>
            <person name="Ngo R."/>
            <person name="Nguyen L."/>
            <person name="Nguyen N."/>
            <person name="Okwuonu G."/>
            <person name="Ongeri F."/>
            <person name="Pham C."/>
            <person name="Simmons D."/>
            <person name="Wilczek-Boney K."/>
            <person name="Hale W."/>
            <person name="Jakkamsetti A."/>
            <person name="Pham P."/>
            <person name="Ruth R."/>
            <person name="San Lucas F."/>
            <person name="Warren J."/>
            <person name="Zhang J."/>
            <person name="Zhao Z."/>
            <person name="Zhou C."/>
            <person name="Zhu D."/>
            <person name="Lee S."/>
            <person name="Bess C."/>
            <person name="Blankenburg K."/>
            <person name="Forbes L."/>
            <person name="Fu Q."/>
            <person name="Gubbala S."/>
            <person name="Hirani K."/>
            <person name="Jayaseelan J.C."/>
            <person name="Lara F."/>
            <person name="Munidasa M."/>
            <person name="Palculict T."/>
            <person name="Patil S."/>
            <person name="Pu L.-L."/>
            <person name="Saada N."/>
            <person name="Tang L."/>
            <person name="Weissenberger G."/>
            <person name="Zhu Y."/>
            <person name="Hemphill L."/>
            <person name="Shang Y."/>
            <person name="Youmans B."/>
            <person name="Ayvaz T."/>
            <person name="Ross M."/>
            <person name="Santibanez J."/>
            <person name="Aqrawi P."/>
            <person name="Gross S."/>
            <person name="Joshi V."/>
            <person name="Fowler G."/>
            <person name="Nazareth L."/>
            <person name="Reid J."/>
            <person name="Worley K."/>
            <person name="Petrosino J."/>
            <person name="Highlander S."/>
            <person name="Gibbs R."/>
        </authorList>
    </citation>
    <scope>NUCLEOTIDE SEQUENCE [LARGE SCALE GENOMIC DNA]</scope>
    <source>
        <strain evidence="1 2">ATCC 23330</strain>
    </source>
</reference>
<dbReference type="HOGENOM" id="CLU_2861793_0_0_4"/>